<keyword evidence="1" id="KW-0472">Membrane</keyword>
<name>A0ABR2J3E1_9EUKA</name>
<sequence>MIAPNIYNEQEYHIIFGPPNAFSIEIPINKDASLFLLNPKYKINFFELMPKTFIISTNNSSGKFNIELLKDTSLLILHEFSRDQHKSQYYLNTNDDKNVLGKLEQLYQGKLVSFDKSEIPIYNEIKNILMIKNLPNLDNSNNATNFNYIKNPLNASILSLEITKNNFFNFLKNLPKNFTIITNRKEYRCNAFGVLSSKVISDAIHKEPTLNEYVYNHDDEFDEFQSICDLFNFETVKVTTNNMNSLKEIAEDLQIESILCDIDNMISEFEKISETIDEKQQLIESIDELFEWLYHIKEKTVKEVSRLIIDSELSNTKEGVEEVGAFILQVVKTNLGLHCQLSELIFELDKESDSSNNLEILKPFIVNKVMSSFGESKQNCSFIYNLRKKGIIQAQEVTDKLNQINVNEYSNNQTNYSTNIKSLNDNIIDWFLPDIFQMEKFDYNRLINNLSFQRKSFFTQFFPGNIEKYKEMLEAGEPTDELTKALRHDDVESLQKFVLKNQIDITKAVVPYNIYEDYIINGQTNYLNYSASYGSVKCFKHLLLNHVKVDLHSFKYAIYGGNTEIIKIVDQNSSNITEDDQKQPLNNMNNRNNHFLLNHMNGYHQIVNRNNQQRNFDQDADRNDPWRGFARHHNDNPFGGFTNKMNNNEEEKLINLSKIVLTVKRHQNNLFDWILEQKFLSDPNFNEIAKKIALRSAENGNVHSLIALIDRGFDFLTADYLIPTAAINGFYRFSKILYDLYVKNADEKRMKKILSGFHFPSFVIFGNIFIFKMFIKNMNQNDFEQCLAIAVEKEYIDIIHFYFDTLFKENVKLRADGLLPSLNYSVIKKSNKIFYYLIENCMKINPNIFKQFQWTSKVLPSACEYKNFEAVKTIIDIIIKDKQEFEKSNENKENLFYYSRGLSFTDSFLLAIISKSLEICKYFIQNEVKIDFDSIVNSKDKLRHADAEIFSLVYENCSQVAKQIIKEDYLKTTIQVKNKSLTNFLINLNITYPNVLIDAVKTLDVDLVDIVIKHNSKPAFINKITDKGTALCIAASKNNLQIVKLLLSLQGIDPTLYNKYNETPLLIAVNDLDKCGDIANSILDFYGDNYPFSQWEFSIIMSRIVKLKLFDPKCLNFFIRIIEMKNPRIYVIHQISSILQVQFYHILVIMVKLTL</sequence>
<dbReference type="SUPFAM" id="SSF48403">
    <property type="entry name" value="Ankyrin repeat"/>
    <property type="match status" value="1"/>
</dbReference>
<dbReference type="PANTHER" id="PTHR24159">
    <property type="match status" value="1"/>
</dbReference>
<protein>
    <recommendedName>
        <fullName evidence="4">DUF3447 domain-containing protein</fullName>
    </recommendedName>
</protein>
<evidence type="ECO:0000313" key="3">
    <source>
        <dbReference type="Proteomes" id="UP001470230"/>
    </source>
</evidence>
<reference evidence="2 3" key="1">
    <citation type="submission" date="2024-04" db="EMBL/GenBank/DDBJ databases">
        <title>Tritrichomonas musculus Genome.</title>
        <authorList>
            <person name="Alves-Ferreira E."/>
            <person name="Grigg M."/>
            <person name="Lorenzi H."/>
            <person name="Galac M."/>
        </authorList>
    </citation>
    <scope>NUCLEOTIDE SEQUENCE [LARGE SCALE GENOMIC DNA]</scope>
    <source>
        <strain evidence="2 3">EAF2021</strain>
    </source>
</reference>
<dbReference type="Pfam" id="PF12796">
    <property type="entry name" value="Ank_2"/>
    <property type="match status" value="1"/>
</dbReference>
<accession>A0ABR2J3E1</accession>
<dbReference type="InterPro" id="IPR002110">
    <property type="entry name" value="Ankyrin_rpt"/>
</dbReference>
<evidence type="ECO:0000313" key="2">
    <source>
        <dbReference type="EMBL" id="KAK8872159.1"/>
    </source>
</evidence>
<comment type="caution">
    <text evidence="2">The sequence shown here is derived from an EMBL/GenBank/DDBJ whole genome shotgun (WGS) entry which is preliminary data.</text>
</comment>
<dbReference type="EMBL" id="JAPFFF010000013">
    <property type="protein sequence ID" value="KAK8872159.1"/>
    <property type="molecule type" value="Genomic_DNA"/>
</dbReference>
<evidence type="ECO:0008006" key="4">
    <source>
        <dbReference type="Google" id="ProtNLM"/>
    </source>
</evidence>
<proteinExistence type="predicted"/>
<gene>
    <name evidence="2" type="ORF">M9Y10_007921</name>
</gene>
<keyword evidence="3" id="KW-1185">Reference proteome</keyword>
<dbReference type="PANTHER" id="PTHR24159:SF5">
    <property type="entry name" value="ANK_REP_REGION DOMAIN-CONTAINING PROTEIN"/>
    <property type="match status" value="1"/>
</dbReference>
<organism evidence="2 3">
    <name type="scientific">Tritrichomonas musculus</name>
    <dbReference type="NCBI Taxonomy" id="1915356"/>
    <lineage>
        <taxon>Eukaryota</taxon>
        <taxon>Metamonada</taxon>
        <taxon>Parabasalia</taxon>
        <taxon>Tritrichomonadida</taxon>
        <taxon>Tritrichomonadidae</taxon>
        <taxon>Tritrichomonas</taxon>
    </lineage>
</organism>
<evidence type="ECO:0000256" key="1">
    <source>
        <dbReference type="SAM" id="Phobius"/>
    </source>
</evidence>
<keyword evidence="1" id="KW-0812">Transmembrane</keyword>
<dbReference type="SMART" id="SM00248">
    <property type="entry name" value="ANK"/>
    <property type="match status" value="4"/>
</dbReference>
<dbReference type="Gene3D" id="1.25.40.20">
    <property type="entry name" value="Ankyrin repeat-containing domain"/>
    <property type="match status" value="1"/>
</dbReference>
<dbReference type="Proteomes" id="UP001470230">
    <property type="component" value="Unassembled WGS sequence"/>
</dbReference>
<keyword evidence="1" id="KW-1133">Transmembrane helix</keyword>
<feature type="transmembrane region" description="Helical" evidence="1">
    <location>
        <begin position="757"/>
        <end position="775"/>
    </location>
</feature>
<dbReference type="InterPro" id="IPR036770">
    <property type="entry name" value="Ankyrin_rpt-contain_sf"/>
</dbReference>